<proteinExistence type="predicted"/>
<dbReference type="STRING" id="35622.SAMN04489764_0989"/>
<dbReference type="PROSITE" id="PS51257">
    <property type="entry name" value="PROKAR_LIPOPROTEIN"/>
    <property type="match status" value="1"/>
</dbReference>
<evidence type="ECO:0008006" key="5">
    <source>
        <dbReference type="Google" id="ProtNLM"/>
    </source>
</evidence>
<feature type="chain" id="PRO_5039420610" description="Copper(I)-binding protein" evidence="2">
    <location>
        <begin position="20"/>
        <end position="201"/>
    </location>
</feature>
<dbReference type="SUPFAM" id="SSF110087">
    <property type="entry name" value="DR1885-like metal-binding protein"/>
    <property type="match status" value="1"/>
</dbReference>
<name>A0A1H1BIU4_9ACTN</name>
<organism evidence="3 4">
    <name type="scientific">Thermostaphylospora chromogena</name>
    <dbReference type="NCBI Taxonomy" id="35622"/>
    <lineage>
        <taxon>Bacteria</taxon>
        <taxon>Bacillati</taxon>
        <taxon>Actinomycetota</taxon>
        <taxon>Actinomycetes</taxon>
        <taxon>Streptosporangiales</taxon>
        <taxon>Thermomonosporaceae</taxon>
        <taxon>Thermostaphylospora</taxon>
    </lineage>
</organism>
<dbReference type="EMBL" id="FNKK01000002">
    <property type="protein sequence ID" value="SDQ51904.1"/>
    <property type="molecule type" value="Genomic_DNA"/>
</dbReference>
<dbReference type="InterPro" id="IPR036182">
    <property type="entry name" value="PCuAC_sf"/>
</dbReference>
<feature type="compositionally biased region" description="Pro residues" evidence="1">
    <location>
        <begin position="166"/>
        <end position="188"/>
    </location>
</feature>
<feature type="compositionally biased region" description="Low complexity" evidence="1">
    <location>
        <begin position="189"/>
        <end position="201"/>
    </location>
</feature>
<reference evidence="3 4" key="1">
    <citation type="submission" date="2016-10" db="EMBL/GenBank/DDBJ databases">
        <authorList>
            <person name="de Groot N.N."/>
        </authorList>
    </citation>
    <scope>NUCLEOTIDE SEQUENCE [LARGE SCALE GENOMIC DNA]</scope>
    <source>
        <strain evidence="3 4">DSM 43794</strain>
    </source>
</reference>
<keyword evidence="2" id="KW-0732">Signal</keyword>
<dbReference type="AlphaFoldDB" id="A0A1H1BIU4"/>
<feature type="signal peptide" evidence="2">
    <location>
        <begin position="1"/>
        <end position="19"/>
    </location>
</feature>
<protein>
    <recommendedName>
        <fullName evidence="5">Copper(I)-binding protein</fullName>
    </recommendedName>
</protein>
<sequence>MVRGSRTPLVALALVLATASCVGPFEQLEGQEFIPNYAANASKSGILVRDMYVVGPPAGERVGPGTALPVYMTVISQLGHDDRLVEVRAPGTFEGGEVNGGTMQVPPKGMAGGGPAPQARLTGLTRELRSGVYISVDLRFQRTGTIRVETPVLTPDDWRATLSPWPAAPAPPSPSPSPLPASPTPVAPTAPGGLTPTPTPS</sequence>
<accession>A0A1H1BIU4</accession>
<evidence type="ECO:0000313" key="3">
    <source>
        <dbReference type="EMBL" id="SDQ51904.1"/>
    </source>
</evidence>
<gene>
    <name evidence="3" type="ORF">SAMN04489764_0989</name>
</gene>
<dbReference type="Proteomes" id="UP000217103">
    <property type="component" value="Unassembled WGS sequence"/>
</dbReference>
<evidence type="ECO:0000313" key="4">
    <source>
        <dbReference type="Proteomes" id="UP000217103"/>
    </source>
</evidence>
<evidence type="ECO:0000256" key="2">
    <source>
        <dbReference type="SAM" id="SignalP"/>
    </source>
</evidence>
<keyword evidence="4" id="KW-1185">Reference proteome</keyword>
<feature type="region of interest" description="Disordered" evidence="1">
    <location>
        <begin position="159"/>
        <end position="201"/>
    </location>
</feature>
<evidence type="ECO:0000256" key="1">
    <source>
        <dbReference type="SAM" id="MobiDB-lite"/>
    </source>
</evidence>